<reference evidence="2 3" key="1">
    <citation type="journal article" date="2010" name="Cell">
        <title>The genome of Naegleria gruberi illuminates early eukaryotic versatility.</title>
        <authorList>
            <person name="Fritz-Laylin L.K."/>
            <person name="Prochnik S.E."/>
            <person name="Ginger M.L."/>
            <person name="Dacks J.B."/>
            <person name="Carpenter M.L."/>
            <person name="Field M.C."/>
            <person name="Kuo A."/>
            <person name="Paredez A."/>
            <person name="Chapman J."/>
            <person name="Pham J."/>
            <person name="Shu S."/>
            <person name="Neupane R."/>
            <person name="Cipriano M."/>
            <person name="Mancuso J."/>
            <person name="Tu H."/>
            <person name="Salamov A."/>
            <person name="Lindquist E."/>
            <person name="Shapiro H."/>
            <person name="Lucas S."/>
            <person name="Grigoriev I.V."/>
            <person name="Cande W.Z."/>
            <person name="Fulton C."/>
            <person name="Rokhsar D.S."/>
            <person name="Dawson S.C."/>
        </authorList>
    </citation>
    <scope>NUCLEOTIDE SEQUENCE [LARGE SCALE GENOMIC DNA]</scope>
    <source>
        <strain evidence="2 3">NEG-M</strain>
    </source>
</reference>
<dbReference type="OrthoDB" id="102559at2759"/>
<dbReference type="GO" id="GO:0004725">
    <property type="term" value="F:protein tyrosine phosphatase activity"/>
    <property type="evidence" value="ECO:0007669"/>
    <property type="project" value="TreeGrafter"/>
</dbReference>
<dbReference type="GO" id="GO:0005737">
    <property type="term" value="C:cytoplasm"/>
    <property type="evidence" value="ECO:0007669"/>
    <property type="project" value="TreeGrafter"/>
</dbReference>
<dbReference type="Pfam" id="PF00581">
    <property type="entry name" value="Rhodanese"/>
    <property type="match status" value="1"/>
</dbReference>
<keyword evidence="3" id="KW-1185">Reference proteome</keyword>
<dbReference type="InParanoid" id="D2V605"/>
<dbReference type="AlphaFoldDB" id="D2V605"/>
<dbReference type="STRING" id="5762.D2V605"/>
<dbReference type="EMBL" id="GG738853">
    <property type="protein sequence ID" value="EFC47891.1"/>
    <property type="molecule type" value="Genomic_DNA"/>
</dbReference>
<dbReference type="Proteomes" id="UP000006671">
    <property type="component" value="Unassembled WGS sequence"/>
</dbReference>
<protein>
    <submittedName>
        <fullName evidence="2">Arsenate reductase</fullName>
    </submittedName>
</protein>
<dbReference type="SUPFAM" id="SSF52821">
    <property type="entry name" value="Rhodanese/Cell cycle control phosphatase"/>
    <property type="match status" value="1"/>
</dbReference>
<name>D2V605_NAEGR</name>
<proteinExistence type="predicted"/>
<dbReference type="PANTHER" id="PTHR10828:SF38">
    <property type="entry name" value="ARSENICAL-RESISTANCE PROTEIN 2-RELATED"/>
    <property type="match status" value="1"/>
</dbReference>
<dbReference type="VEuPathDB" id="AmoebaDB:NAEGRDRAFT_78723"/>
<evidence type="ECO:0000259" key="1">
    <source>
        <dbReference type="PROSITE" id="PS50206"/>
    </source>
</evidence>
<dbReference type="SMART" id="SM00450">
    <property type="entry name" value="RHOD"/>
    <property type="match status" value="1"/>
</dbReference>
<dbReference type="GeneID" id="8849369"/>
<evidence type="ECO:0000313" key="2">
    <source>
        <dbReference type="EMBL" id="EFC47891.1"/>
    </source>
</evidence>
<feature type="domain" description="Rhodanese" evidence="1">
    <location>
        <begin position="24"/>
        <end position="132"/>
    </location>
</feature>
<dbReference type="Gene3D" id="3.40.250.10">
    <property type="entry name" value="Rhodanese-like domain"/>
    <property type="match status" value="1"/>
</dbReference>
<dbReference type="KEGG" id="ngr:NAEGRDRAFT_78723"/>
<sequence>MSQDNTTVEIIQAQELAKDILDGKSSSFMIIDVRDVDHKGESIVGSRNVPYFNKDKASNLLKEIVFANQSRQVKIDTVIFHCFYCTIRGPAAAKLFADTINDAAGTSTDSESSLLKVKYLEGGWAKWKQLYAKKPANLIVKVNKD</sequence>
<gene>
    <name evidence="2" type="ORF">NAEGRDRAFT_78723</name>
</gene>
<dbReference type="InterPro" id="IPR001763">
    <property type="entry name" value="Rhodanese-like_dom"/>
</dbReference>
<dbReference type="PANTHER" id="PTHR10828">
    <property type="entry name" value="M-PHASE INDUCER PHOSPHATASE DUAL SPECIFICITY PHOSPHATASE CDC25"/>
    <property type="match status" value="1"/>
</dbReference>
<accession>D2V605</accession>
<evidence type="ECO:0000313" key="3">
    <source>
        <dbReference type="Proteomes" id="UP000006671"/>
    </source>
</evidence>
<dbReference type="PROSITE" id="PS50206">
    <property type="entry name" value="RHODANESE_3"/>
    <property type="match status" value="1"/>
</dbReference>
<dbReference type="InterPro" id="IPR036873">
    <property type="entry name" value="Rhodanese-like_dom_sf"/>
</dbReference>
<organism evidence="3">
    <name type="scientific">Naegleria gruberi</name>
    <name type="common">Amoeba</name>
    <dbReference type="NCBI Taxonomy" id="5762"/>
    <lineage>
        <taxon>Eukaryota</taxon>
        <taxon>Discoba</taxon>
        <taxon>Heterolobosea</taxon>
        <taxon>Tetramitia</taxon>
        <taxon>Eutetramitia</taxon>
        <taxon>Vahlkampfiidae</taxon>
        <taxon>Naegleria</taxon>
    </lineage>
</organism>
<dbReference type="RefSeq" id="XP_002680635.1">
    <property type="nucleotide sequence ID" value="XM_002680589.1"/>
</dbReference>
<dbReference type="GO" id="GO:0005634">
    <property type="term" value="C:nucleus"/>
    <property type="evidence" value="ECO:0007669"/>
    <property type="project" value="TreeGrafter"/>
</dbReference>